<sequence>MLDPRGPVRLRDCEFVGGGGGGGGDGGRRRRGGQRVRRRGLERPDRRPARRTRLHHDHFEHELGVHGHYQHDELPTGSRVGRGGGLEGAVQRLRRHGDGVVRRCATNEGAAADGSTGEDDRFDRRVLVRGNATIFVTSYRSEASGEENDEDETRQHSVRLELRDTTFENEDMATAVVHGDGAYVSMRGCAFEFGGPSGPALNVIGGGTLRLENTRFYNNGEAEEGDEDGTAPRYDEVVLGPDSVLHGNSGGNCAFGTPDSGCSGVMFSGGECDTFGEACSTPAPTDGPTFAPTAVPSGSPSSMPSASARPSDQPSAIPSTTGSPTSSVSPSILPSSMPSSSPRPSSLPSLPPSRTTSPSSSGEPTTETPQPTDEPTTPPPTDEPSKGPTDEPTITPEIITEITEVTISASVTLADVQSTGSEEDALIGLVQTLTAVFVEVVSGGLGDDRQLAVLTITAVNGHSVGMRKLRGGSGRPRQGLEDLRVDFVTIIEETETCTSARGECDRDSVGMSDEEVGAEVLESINLSVEDDTDNGFLGRLKREAASSGTSQKFENASVGSVTLDEEVDVSSWIRTDFPTASPAAPPRQETEVVSCRTSIRNSVSGSSGRMRTSTRDSVSDNSGRTRIRCHSDREKKRKKKKKKKSKVGKTDKKNAKSAKTSPSED</sequence>
<keyword evidence="3" id="KW-1185">Reference proteome</keyword>
<comment type="caution">
    <text evidence="2">The sequence shown here is derived from an EMBL/GenBank/DDBJ whole genome shotgun (WGS) entry which is preliminary data.</text>
</comment>
<feature type="compositionally biased region" description="Gly residues" evidence="1">
    <location>
        <begin position="16"/>
        <end position="25"/>
    </location>
</feature>
<protein>
    <submittedName>
        <fullName evidence="2">Uncharacterized protein</fullName>
    </submittedName>
</protein>
<name>K0RYE2_THAOC</name>
<evidence type="ECO:0000313" key="2">
    <source>
        <dbReference type="EMBL" id="EJK58035.1"/>
    </source>
</evidence>
<feature type="compositionally biased region" description="Basic residues" evidence="1">
    <location>
        <begin position="635"/>
        <end position="647"/>
    </location>
</feature>
<feature type="compositionally biased region" description="Low complexity" evidence="1">
    <location>
        <begin position="294"/>
        <end position="375"/>
    </location>
</feature>
<accession>K0RYE2</accession>
<feature type="region of interest" description="Disordered" evidence="1">
    <location>
        <begin position="1"/>
        <end position="85"/>
    </location>
</feature>
<proteinExistence type="predicted"/>
<dbReference type="AlphaFoldDB" id="K0RYE2"/>
<dbReference type="Proteomes" id="UP000266841">
    <property type="component" value="Unassembled WGS sequence"/>
</dbReference>
<feature type="compositionally biased region" description="Low complexity" evidence="1">
    <location>
        <begin position="602"/>
        <end position="611"/>
    </location>
</feature>
<evidence type="ECO:0000256" key="1">
    <source>
        <dbReference type="SAM" id="MobiDB-lite"/>
    </source>
</evidence>
<feature type="region of interest" description="Disordered" evidence="1">
    <location>
        <begin position="577"/>
        <end position="665"/>
    </location>
</feature>
<gene>
    <name evidence="2" type="ORF">THAOC_21866</name>
</gene>
<reference evidence="2 3" key="1">
    <citation type="journal article" date="2012" name="Genome Biol.">
        <title>Genome and low-iron response of an oceanic diatom adapted to chronic iron limitation.</title>
        <authorList>
            <person name="Lommer M."/>
            <person name="Specht M."/>
            <person name="Roy A.S."/>
            <person name="Kraemer L."/>
            <person name="Andreson R."/>
            <person name="Gutowska M.A."/>
            <person name="Wolf J."/>
            <person name="Bergner S.V."/>
            <person name="Schilhabel M.B."/>
            <person name="Klostermeier U.C."/>
            <person name="Beiko R.G."/>
            <person name="Rosenstiel P."/>
            <person name="Hippler M."/>
            <person name="Laroche J."/>
        </authorList>
    </citation>
    <scope>NUCLEOTIDE SEQUENCE [LARGE SCALE GENOMIC DNA]</scope>
    <source>
        <strain evidence="2 3">CCMP1005</strain>
    </source>
</reference>
<dbReference type="EMBL" id="AGNL01026353">
    <property type="protein sequence ID" value="EJK58035.1"/>
    <property type="molecule type" value="Genomic_DNA"/>
</dbReference>
<feature type="compositionally biased region" description="Basic and acidic residues" evidence="1">
    <location>
        <begin position="57"/>
        <end position="74"/>
    </location>
</feature>
<feature type="region of interest" description="Disordered" evidence="1">
    <location>
        <begin position="283"/>
        <end position="393"/>
    </location>
</feature>
<organism evidence="2 3">
    <name type="scientific">Thalassiosira oceanica</name>
    <name type="common">Marine diatom</name>
    <dbReference type="NCBI Taxonomy" id="159749"/>
    <lineage>
        <taxon>Eukaryota</taxon>
        <taxon>Sar</taxon>
        <taxon>Stramenopiles</taxon>
        <taxon>Ochrophyta</taxon>
        <taxon>Bacillariophyta</taxon>
        <taxon>Coscinodiscophyceae</taxon>
        <taxon>Thalassiosirophycidae</taxon>
        <taxon>Thalassiosirales</taxon>
        <taxon>Thalassiosiraceae</taxon>
        <taxon>Thalassiosira</taxon>
    </lineage>
</organism>
<evidence type="ECO:0000313" key="3">
    <source>
        <dbReference type="Proteomes" id="UP000266841"/>
    </source>
</evidence>
<feature type="compositionally biased region" description="Basic residues" evidence="1">
    <location>
        <begin position="28"/>
        <end position="38"/>
    </location>
</feature>